<gene>
    <name evidence="2" type="ORF">AAL_07332</name>
</gene>
<protein>
    <submittedName>
        <fullName evidence="2">Uncharacterized protein</fullName>
    </submittedName>
</protein>
<feature type="compositionally biased region" description="Basic and acidic residues" evidence="1">
    <location>
        <begin position="7"/>
        <end position="18"/>
    </location>
</feature>
<organism evidence="2 3">
    <name type="scientific">Moelleriella libera RCEF 2490</name>
    <dbReference type="NCBI Taxonomy" id="1081109"/>
    <lineage>
        <taxon>Eukaryota</taxon>
        <taxon>Fungi</taxon>
        <taxon>Dikarya</taxon>
        <taxon>Ascomycota</taxon>
        <taxon>Pezizomycotina</taxon>
        <taxon>Sordariomycetes</taxon>
        <taxon>Hypocreomycetidae</taxon>
        <taxon>Hypocreales</taxon>
        <taxon>Clavicipitaceae</taxon>
        <taxon>Moelleriella</taxon>
    </lineage>
</organism>
<evidence type="ECO:0000313" key="2">
    <source>
        <dbReference type="EMBL" id="KZZ90231.1"/>
    </source>
</evidence>
<sequence length="176" mass="19946">MPANGEQADRTEENEAKHALASSWSLGPRVEALEVLQSLFEQALKRHKQTRDELANEDRYFFITEDMKKLDIYQESIAPRETNSESLSEIPAKHSVPFWSPRYNAHMNMDTTLASIIRSPSSRPSSSKTCNAGPKEFLKLTKKELLNLTTSTVLSIPTLLGKDELKREFDIKHGNT</sequence>
<dbReference type="STRING" id="1081109.A0A167XLF1"/>
<dbReference type="OrthoDB" id="2161780at2759"/>
<dbReference type="AlphaFoldDB" id="A0A167XLF1"/>
<evidence type="ECO:0000313" key="3">
    <source>
        <dbReference type="Proteomes" id="UP000078544"/>
    </source>
</evidence>
<feature type="region of interest" description="Disordered" evidence="1">
    <location>
        <begin position="1"/>
        <end position="21"/>
    </location>
</feature>
<proteinExistence type="predicted"/>
<keyword evidence="3" id="KW-1185">Reference proteome</keyword>
<comment type="caution">
    <text evidence="2">The sequence shown here is derived from an EMBL/GenBank/DDBJ whole genome shotgun (WGS) entry which is preliminary data.</text>
</comment>
<reference evidence="2 3" key="1">
    <citation type="journal article" date="2016" name="Genome Biol. Evol.">
        <title>Divergent and convergent evolution of fungal pathogenicity.</title>
        <authorList>
            <person name="Shang Y."/>
            <person name="Xiao G."/>
            <person name="Zheng P."/>
            <person name="Cen K."/>
            <person name="Zhan S."/>
            <person name="Wang C."/>
        </authorList>
    </citation>
    <scope>NUCLEOTIDE SEQUENCE [LARGE SCALE GENOMIC DNA]</scope>
    <source>
        <strain evidence="2 3">RCEF 2490</strain>
    </source>
</reference>
<dbReference type="EMBL" id="AZGY01000022">
    <property type="protein sequence ID" value="KZZ90231.1"/>
    <property type="molecule type" value="Genomic_DNA"/>
</dbReference>
<evidence type="ECO:0000256" key="1">
    <source>
        <dbReference type="SAM" id="MobiDB-lite"/>
    </source>
</evidence>
<accession>A0A167XLF1</accession>
<dbReference type="Proteomes" id="UP000078544">
    <property type="component" value="Unassembled WGS sequence"/>
</dbReference>
<name>A0A167XLF1_9HYPO</name>